<dbReference type="PANTHER" id="PTHR48043:SF145">
    <property type="entry name" value="FI06409P-RELATED"/>
    <property type="match status" value="1"/>
</dbReference>
<name>A0A1P9WRV4_9BACT</name>
<dbReference type="Pfam" id="PF00201">
    <property type="entry name" value="UDPGT"/>
    <property type="match status" value="1"/>
</dbReference>
<keyword evidence="1" id="KW-0328">Glycosyltransferase</keyword>
<keyword evidence="2" id="KW-0808">Transferase</keyword>
<dbReference type="RefSeq" id="WP_077129525.1">
    <property type="nucleotide sequence ID" value="NZ_CP014263.1"/>
</dbReference>
<evidence type="ECO:0000313" key="3">
    <source>
        <dbReference type="EMBL" id="AQG78101.1"/>
    </source>
</evidence>
<sequence length="430" mass="49111">MIALFAMATAQGHLNATFRLARQLQADGYRVIYAYFGPPELAQRIVQQSFAVHWLESYPFGVGTDEVLNQGRSESYLETLFDRITGRDLKTRTADWQRTLHQLRPDLILLDAFLSTDFIVLYPLLKAYPANVVLIQTMLSTYDDGHTPPLNSSLIPGRDSPQAIRRAWQREYRNRFFRQLWETVKYAGYSSHRQIRRAFRRNELPDTYRLRYDKVFHAGIDNLPEWIMPPQDFDFAERRLLTFQTFKNTMPDLSRAETLPPAYTMALERIGQERQTNADLKLVYASLGTVMLAHRSENELAAFYRKLLQAVGQQPNWRLILAIGDGADVARFDCPANAFVFTSVPQLHVLQHCDLFITHGGLNSVLEATALNVPMLVYLLSHLWDQPGYGARVVAQGRGTMYELADASTASIGDVVERILEEHSAINRLA</sequence>
<dbReference type="GO" id="GO:0008194">
    <property type="term" value="F:UDP-glycosyltransferase activity"/>
    <property type="evidence" value="ECO:0007669"/>
    <property type="project" value="InterPro"/>
</dbReference>
<dbReference type="CDD" id="cd03784">
    <property type="entry name" value="GT1_Gtf-like"/>
    <property type="match status" value="1"/>
</dbReference>
<dbReference type="InterPro" id="IPR002213">
    <property type="entry name" value="UDP_glucos_trans"/>
</dbReference>
<dbReference type="EMBL" id="CP014263">
    <property type="protein sequence ID" value="AQG78101.1"/>
    <property type="molecule type" value="Genomic_DNA"/>
</dbReference>
<dbReference type="OrthoDB" id="9805366at2"/>
<evidence type="ECO:0000313" key="4">
    <source>
        <dbReference type="Proteomes" id="UP000187941"/>
    </source>
</evidence>
<dbReference type="STRING" id="1178516.AWR27_01280"/>
<evidence type="ECO:0008006" key="5">
    <source>
        <dbReference type="Google" id="ProtNLM"/>
    </source>
</evidence>
<dbReference type="PANTHER" id="PTHR48043">
    <property type="entry name" value="EG:EG0003.4 PROTEIN-RELATED"/>
    <property type="match status" value="1"/>
</dbReference>
<accession>A0A1P9WRV4</accession>
<dbReference type="Proteomes" id="UP000187941">
    <property type="component" value="Chromosome"/>
</dbReference>
<dbReference type="KEGG" id="smon:AWR27_01280"/>
<proteinExistence type="predicted"/>
<protein>
    <recommendedName>
        <fullName evidence="5">Glycosyl transferase</fullName>
    </recommendedName>
</protein>
<evidence type="ECO:0000256" key="2">
    <source>
        <dbReference type="ARBA" id="ARBA00022679"/>
    </source>
</evidence>
<dbReference type="InterPro" id="IPR050271">
    <property type="entry name" value="UDP-glycosyltransferase"/>
</dbReference>
<evidence type="ECO:0000256" key="1">
    <source>
        <dbReference type="ARBA" id="ARBA00022676"/>
    </source>
</evidence>
<keyword evidence="4" id="KW-1185">Reference proteome</keyword>
<dbReference type="Gene3D" id="3.40.50.2000">
    <property type="entry name" value="Glycogen Phosphorylase B"/>
    <property type="match status" value="2"/>
</dbReference>
<dbReference type="AlphaFoldDB" id="A0A1P9WRV4"/>
<organism evidence="3 4">
    <name type="scientific">Spirosoma montaniterrae</name>
    <dbReference type="NCBI Taxonomy" id="1178516"/>
    <lineage>
        <taxon>Bacteria</taxon>
        <taxon>Pseudomonadati</taxon>
        <taxon>Bacteroidota</taxon>
        <taxon>Cytophagia</taxon>
        <taxon>Cytophagales</taxon>
        <taxon>Cytophagaceae</taxon>
        <taxon>Spirosoma</taxon>
    </lineage>
</organism>
<dbReference type="SUPFAM" id="SSF53756">
    <property type="entry name" value="UDP-Glycosyltransferase/glycogen phosphorylase"/>
    <property type="match status" value="1"/>
</dbReference>
<reference evidence="3 4" key="1">
    <citation type="submission" date="2016-01" db="EMBL/GenBank/DDBJ databases">
        <authorList>
            <person name="Oliw E.H."/>
        </authorList>
    </citation>
    <scope>NUCLEOTIDE SEQUENCE [LARGE SCALE GENOMIC DNA]</scope>
    <source>
        <strain evidence="3 4">DY10</strain>
    </source>
</reference>
<gene>
    <name evidence="3" type="ORF">AWR27_01280</name>
</gene>